<dbReference type="AlphaFoldDB" id="A0A834U919"/>
<protein>
    <submittedName>
        <fullName evidence="1">Uncharacterized protein</fullName>
    </submittedName>
</protein>
<name>A0A834U919_VESPE</name>
<proteinExistence type="predicted"/>
<dbReference type="EMBL" id="JACSDY010000007">
    <property type="protein sequence ID" value="KAF7423111.1"/>
    <property type="molecule type" value="Genomic_DNA"/>
</dbReference>
<organism evidence="1 2">
    <name type="scientific">Vespula pensylvanica</name>
    <name type="common">Western yellow jacket</name>
    <name type="synonym">Wasp</name>
    <dbReference type="NCBI Taxonomy" id="30213"/>
    <lineage>
        <taxon>Eukaryota</taxon>
        <taxon>Metazoa</taxon>
        <taxon>Ecdysozoa</taxon>
        <taxon>Arthropoda</taxon>
        <taxon>Hexapoda</taxon>
        <taxon>Insecta</taxon>
        <taxon>Pterygota</taxon>
        <taxon>Neoptera</taxon>
        <taxon>Endopterygota</taxon>
        <taxon>Hymenoptera</taxon>
        <taxon>Apocrita</taxon>
        <taxon>Aculeata</taxon>
        <taxon>Vespoidea</taxon>
        <taxon>Vespidae</taxon>
        <taxon>Vespinae</taxon>
        <taxon>Vespula</taxon>
    </lineage>
</organism>
<dbReference type="Proteomes" id="UP000600918">
    <property type="component" value="Unassembled WGS sequence"/>
</dbReference>
<comment type="caution">
    <text evidence="1">The sequence shown here is derived from an EMBL/GenBank/DDBJ whole genome shotgun (WGS) entry which is preliminary data.</text>
</comment>
<evidence type="ECO:0000313" key="2">
    <source>
        <dbReference type="Proteomes" id="UP000600918"/>
    </source>
</evidence>
<sequence length="119" mass="13540">MEKEFSLRPAQGCYEKYKHSDWWLAVSCEQFSNKIIHLAVERWCRIETHNSVKKYHRSTAPAHQPSVRSYAGSPWMAAPFVPYTGEAEIVGVAEGLETLYCNVVPDVIGRNDKDPGKNE</sequence>
<reference evidence="1" key="1">
    <citation type="journal article" date="2020" name="G3 (Bethesda)">
        <title>High-Quality Assemblies for Three Invasive Social Wasps from the &lt;i&gt;Vespula&lt;/i&gt; Genus.</title>
        <authorList>
            <person name="Harrop T.W.R."/>
            <person name="Guhlin J."/>
            <person name="McLaughlin G.M."/>
            <person name="Permina E."/>
            <person name="Stockwell P."/>
            <person name="Gilligan J."/>
            <person name="Le Lec M.F."/>
            <person name="Gruber M.A.M."/>
            <person name="Quinn O."/>
            <person name="Lovegrove M."/>
            <person name="Duncan E.J."/>
            <person name="Remnant E.J."/>
            <person name="Van Eeckhoven J."/>
            <person name="Graham B."/>
            <person name="Knapp R.A."/>
            <person name="Langford K.W."/>
            <person name="Kronenberg Z."/>
            <person name="Press M.O."/>
            <person name="Eacker S.M."/>
            <person name="Wilson-Rankin E.E."/>
            <person name="Purcell J."/>
            <person name="Lester P.J."/>
            <person name="Dearden P.K."/>
        </authorList>
    </citation>
    <scope>NUCLEOTIDE SEQUENCE</scope>
    <source>
        <strain evidence="1">Volc-1</strain>
    </source>
</reference>
<gene>
    <name evidence="1" type="ORF">H0235_008394</name>
</gene>
<keyword evidence="2" id="KW-1185">Reference proteome</keyword>
<evidence type="ECO:0000313" key="1">
    <source>
        <dbReference type="EMBL" id="KAF7423111.1"/>
    </source>
</evidence>
<accession>A0A834U919</accession>